<gene>
    <name evidence="5" type="ORF">LOSG293_410040</name>
</gene>
<dbReference type="STRING" id="1291743.LOSG293_410040"/>
<dbReference type="InterPro" id="IPR020556">
    <property type="entry name" value="Amidase_CS"/>
</dbReference>
<feature type="compositionally biased region" description="Polar residues" evidence="2">
    <location>
        <begin position="522"/>
        <end position="537"/>
    </location>
</feature>
<feature type="region of interest" description="Disordered" evidence="2">
    <location>
        <begin position="522"/>
        <end position="548"/>
    </location>
</feature>
<evidence type="ECO:0000259" key="4">
    <source>
        <dbReference type="Pfam" id="PF19087"/>
    </source>
</evidence>
<dbReference type="InterPro" id="IPR044081">
    <property type="entry name" value="DUF5776"/>
</dbReference>
<feature type="domain" description="Amidase" evidence="3">
    <location>
        <begin position="69"/>
        <end position="500"/>
    </location>
</feature>
<feature type="domain" description="DUF5776" evidence="4">
    <location>
        <begin position="644"/>
        <end position="711"/>
    </location>
</feature>
<dbReference type="PROSITE" id="PS00571">
    <property type="entry name" value="AMIDASES"/>
    <property type="match status" value="1"/>
</dbReference>
<dbReference type="InterPro" id="IPR036928">
    <property type="entry name" value="AS_sf"/>
</dbReference>
<comment type="caution">
    <text evidence="5">The sequence shown here is derived from an EMBL/GenBank/DDBJ whole genome shotgun (WGS) entry which is preliminary data.</text>
</comment>
<dbReference type="SUPFAM" id="SSF75304">
    <property type="entry name" value="Amidase signature (AS) enzymes"/>
    <property type="match status" value="1"/>
</dbReference>
<name>A0A081BKN6_9LACO</name>
<sequence>MATFFGFFGATSIPTLADTNPPIKTTADATRQVLTDAQYRDASANDLAKMVRAKQATPEELIHHAFSLLARDNPTLNAVIYSREQAALQEASELKDTGQPFYGVPLLVKGLMQLISGGPNTNGLLPSAGATTSATLPITKAFQNAGFIVIGVTNFPEMGLINVTTSKLYGATSNPWNTDYNPGGSSGGAAASTADGIVPLAGGNDAGGSIRIPASWTGLIGLKPTQGIITGDSSTPAAVNFAETKTMEDTNLLFDSLLNPKKSDQVESAPTNLKGMTIAYSTKSPVGTPVSKDAVKAVERAVSFLRTKGFKPVEVGSPVDGQKLMQAYYLRATSSGSTANFIIKQKTKQNMTFDQVSPMTWALYQASKKLPTTASKKLPTTASQTYQNELNLINQQMINFHKQYPLYLTPTTATAAPRNDDPAFLSEDVNKLKTIENLDSDQQMQLIYESWLHGLSKSPFTQLANLSGEPAISLPTYVSSDGLPLGIQFQAAQNNDRLLLKIGDLFEKNGLFKILTHTTKNPPANKDTPITSSSNAVPTTTTPSSKPEKSAVIIKKYGSIHVNSAVYATKKINLYQVPVFNKLQIKASYAKQKRINRPMFVVTKIIKNQNGKVRYYVKDVNHHTKTDKLQGYITARKDFVENAYYTSLPKALKIKVIANHLNEYKDARLSKQIQSDRRNDTLTIKKIIHHHLTTRFQLSNGHYITANKKFIIFK</sequence>
<dbReference type="RefSeq" id="WP_081919943.1">
    <property type="nucleotide sequence ID" value="NZ_BBJM01000041.1"/>
</dbReference>
<evidence type="ECO:0000313" key="5">
    <source>
        <dbReference type="EMBL" id="GAK48604.1"/>
    </source>
</evidence>
<protein>
    <submittedName>
        <fullName evidence="5">Possible 6-aminohexanoate-cyclic-dimer hydrolase</fullName>
    </submittedName>
</protein>
<dbReference type="Gene3D" id="3.90.1300.10">
    <property type="entry name" value="Amidase signature (AS) domain"/>
    <property type="match status" value="1"/>
</dbReference>
<dbReference type="EMBL" id="BBJM01000041">
    <property type="protein sequence ID" value="GAK48604.1"/>
    <property type="molecule type" value="Genomic_DNA"/>
</dbReference>
<reference evidence="5" key="1">
    <citation type="journal article" date="2014" name="Genome Announc.">
        <title>Draft Genome Sequence of Lactobacillus oryzae Strain SG293T.</title>
        <authorList>
            <person name="Tanizawa Y."/>
            <person name="Fujisawa T."/>
            <person name="Mochizuki T."/>
            <person name="Kaminuma E."/>
            <person name="Nakamura Y."/>
            <person name="Tohno M."/>
        </authorList>
    </citation>
    <scope>NUCLEOTIDE SEQUENCE [LARGE SCALE GENOMIC DNA]</scope>
    <source>
        <strain evidence="5">SG293</strain>
    </source>
</reference>
<dbReference type="Pfam" id="PF19087">
    <property type="entry name" value="DUF5776"/>
    <property type="match status" value="1"/>
</dbReference>
<evidence type="ECO:0000256" key="2">
    <source>
        <dbReference type="SAM" id="MobiDB-lite"/>
    </source>
</evidence>
<dbReference type="Pfam" id="PF01425">
    <property type="entry name" value="Amidase"/>
    <property type="match status" value="1"/>
</dbReference>
<organism evidence="5 6">
    <name type="scientific">Secundilactobacillus oryzae JCM 18671</name>
    <dbReference type="NCBI Taxonomy" id="1291743"/>
    <lineage>
        <taxon>Bacteria</taxon>
        <taxon>Bacillati</taxon>
        <taxon>Bacillota</taxon>
        <taxon>Bacilli</taxon>
        <taxon>Lactobacillales</taxon>
        <taxon>Lactobacillaceae</taxon>
        <taxon>Secundilactobacillus</taxon>
    </lineage>
</organism>
<dbReference type="eggNOG" id="COG0154">
    <property type="taxonomic scope" value="Bacteria"/>
</dbReference>
<dbReference type="GO" id="GO:0016787">
    <property type="term" value="F:hydrolase activity"/>
    <property type="evidence" value="ECO:0007669"/>
    <property type="project" value="UniProtKB-KW"/>
</dbReference>
<dbReference type="PANTHER" id="PTHR11895">
    <property type="entry name" value="TRANSAMIDASE"/>
    <property type="match status" value="1"/>
</dbReference>
<accession>A0A081BKN6</accession>
<evidence type="ECO:0000313" key="6">
    <source>
        <dbReference type="Proteomes" id="UP000028700"/>
    </source>
</evidence>
<dbReference type="OrthoDB" id="9811471at2"/>
<dbReference type="AlphaFoldDB" id="A0A081BKN6"/>
<proteinExistence type="inferred from homology"/>
<dbReference type="PANTHER" id="PTHR11895:SF7">
    <property type="entry name" value="GLUTAMYL-TRNA(GLN) AMIDOTRANSFERASE SUBUNIT A, MITOCHONDRIAL"/>
    <property type="match status" value="1"/>
</dbReference>
<dbReference type="InterPro" id="IPR023631">
    <property type="entry name" value="Amidase_dom"/>
</dbReference>
<comment type="similarity">
    <text evidence="1">Belongs to the amidase family.</text>
</comment>
<dbReference type="InterPro" id="IPR000120">
    <property type="entry name" value="Amidase"/>
</dbReference>
<dbReference type="Proteomes" id="UP000028700">
    <property type="component" value="Unassembled WGS sequence"/>
</dbReference>
<keyword evidence="6" id="KW-1185">Reference proteome</keyword>
<evidence type="ECO:0000256" key="1">
    <source>
        <dbReference type="ARBA" id="ARBA00009199"/>
    </source>
</evidence>
<keyword evidence="5" id="KW-0378">Hydrolase</keyword>
<evidence type="ECO:0000259" key="3">
    <source>
        <dbReference type="Pfam" id="PF01425"/>
    </source>
</evidence>